<dbReference type="InterPro" id="IPR052976">
    <property type="entry name" value="Scoloptoxin-like"/>
</dbReference>
<feature type="region of interest" description="Disordered" evidence="1">
    <location>
        <begin position="399"/>
        <end position="456"/>
    </location>
</feature>
<dbReference type="InterPro" id="IPR036508">
    <property type="entry name" value="Chitin-bd_dom_sf"/>
</dbReference>
<dbReference type="Proteomes" id="UP001381693">
    <property type="component" value="Unassembled WGS sequence"/>
</dbReference>
<dbReference type="SUPFAM" id="SSF57625">
    <property type="entry name" value="Invertebrate chitin-binding proteins"/>
    <property type="match status" value="1"/>
</dbReference>
<proteinExistence type="predicted"/>
<dbReference type="PROSITE" id="PS50940">
    <property type="entry name" value="CHIT_BIND_II"/>
    <property type="match status" value="1"/>
</dbReference>
<feature type="compositionally biased region" description="Basic residues" evidence="1">
    <location>
        <begin position="443"/>
        <end position="456"/>
    </location>
</feature>
<gene>
    <name evidence="3" type="ORF">SK128_024384</name>
</gene>
<evidence type="ECO:0000313" key="3">
    <source>
        <dbReference type="EMBL" id="KAK7075771.1"/>
    </source>
</evidence>
<dbReference type="Gene3D" id="2.170.140.10">
    <property type="entry name" value="Chitin binding domain"/>
    <property type="match status" value="1"/>
</dbReference>
<sequence>MDGISIVESEIPTFLESKISEESKPTLILLPGHFPKKDYSRSRAFPTEVSPRACILCYWRFGLGNEEGFKESIRNTQGGYHRKQYESEEVADETQTYRNMEPTAISSRSGSEVHAESRQGVRRPGGVRRRPQTPVAPAPPAYGLLPPPERRRQAVGQGFQGGVRPLRQEIIVKPGTSKIVLTHGPNAPSPIVSPSGHPTIGPEMGNLLKVDANTPADTDHVPSFAAKMFVVREAPKDFHPIGYKNPAIFPRINKRVEVPRTKFFCEEQKYLPGIYADVQLGCKVFHLCLPAAMGNTLTSFMCPNMTLFDQSIMQCNYWYYVNCENSPSNFDANLQMALSYRKINAAQLPLTAVRNFDNVALLSHNSQEMKNFRTITPGDPTIAENLSLRRVGKVDRSGEDIFMDDESEDDYKFRGPRMLKELEESSSPKEQDNEEESVEKEKSRKRRSSSFSMQRH</sequence>
<dbReference type="InterPro" id="IPR002557">
    <property type="entry name" value="Chitin-bd_dom"/>
</dbReference>
<reference evidence="3 4" key="1">
    <citation type="submission" date="2023-11" db="EMBL/GenBank/DDBJ databases">
        <title>Halocaridina rubra genome assembly.</title>
        <authorList>
            <person name="Smith C."/>
        </authorList>
    </citation>
    <scope>NUCLEOTIDE SEQUENCE [LARGE SCALE GENOMIC DNA]</scope>
    <source>
        <strain evidence="3">EP-1</strain>
        <tissue evidence="3">Whole</tissue>
    </source>
</reference>
<dbReference type="AlphaFoldDB" id="A0AAN9A0J0"/>
<feature type="compositionally biased region" description="Basic and acidic residues" evidence="1">
    <location>
        <begin position="410"/>
        <end position="431"/>
    </location>
</feature>
<comment type="caution">
    <text evidence="3">The sequence shown here is derived from an EMBL/GenBank/DDBJ whole genome shotgun (WGS) entry which is preliminary data.</text>
</comment>
<name>A0AAN9A0J0_HALRR</name>
<dbReference type="PANTHER" id="PTHR22933:SF32">
    <property type="entry name" value="MIND THE GAP, ISOFORM E"/>
    <property type="match status" value="1"/>
</dbReference>
<evidence type="ECO:0000313" key="4">
    <source>
        <dbReference type="Proteomes" id="UP001381693"/>
    </source>
</evidence>
<dbReference type="EMBL" id="JAXCGZ010010155">
    <property type="protein sequence ID" value="KAK7075771.1"/>
    <property type="molecule type" value="Genomic_DNA"/>
</dbReference>
<evidence type="ECO:0000259" key="2">
    <source>
        <dbReference type="PROSITE" id="PS50940"/>
    </source>
</evidence>
<accession>A0AAN9A0J0</accession>
<protein>
    <recommendedName>
        <fullName evidence="2">Chitin-binding type-2 domain-containing protein</fullName>
    </recommendedName>
</protein>
<keyword evidence="4" id="KW-1185">Reference proteome</keyword>
<dbReference type="GO" id="GO:0005576">
    <property type="term" value="C:extracellular region"/>
    <property type="evidence" value="ECO:0007669"/>
    <property type="project" value="InterPro"/>
</dbReference>
<organism evidence="3 4">
    <name type="scientific">Halocaridina rubra</name>
    <name type="common">Hawaiian red shrimp</name>
    <dbReference type="NCBI Taxonomy" id="373956"/>
    <lineage>
        <taxon>Eukaryota</taxon>
        <taxon>Metazoa</taxon>
        <taxon>Ecdysozoa</taxon>
        <taxon>Arthropoda</taxon>
        <taxon>Crustacea</taxon>
        <taxon>Multicrustacea</taxon>
        <taxon>Malacostraca</taxon>
        <taxon>Eumalacostraca</taxon>
        <taxon>Eucarida</taxon>
        <taxon>Decapoda</taxon>
        <taxon>Pleocyemata</taxon>
        <taxon>Caridea</taxon>
        <taxon>Atyoidea</taxon>
        <taxon>Atyidae</taxon>
        <taxon>Halocaridina</taxon>
    </lineage>
</organism>
<feature type="region of interest" description="Disordered" evidence="1">
    <location>
        <begin position="102"/>
        <end position="149"/>
    </location>
</feature>
<evidence type="ECO:0000256" key="1">
    <source>
        <dbReference type="SAM" id="MobiDB-lite"/>
    </source>
</evidence>
<dbReference type="PANTHER" id="PTHR22933">
    <property type="entry name" value="FI18007P1-RELATED"/>
    <property type="match status" value="1"/>
</dbReference>
<dbReference type="Pfam" id="PF01607">
    <property type="entry name" value="CBM_14"/>
    <property type="match status" value="1"/>
</dbReference>
<feature type="domain" description="Chitin-binding type-2" evidence="2">
    <location>
        <begin position="262"/>
        <end position="325"/>
    </location>
</feature>
<dbReference type="GO" id="GO:0008061">
    <property type="term" value="F:chitin binding"/>
    <property type="evidence" value="ECO:0007669"/>
    <property type="project" value="InterPro"/>
</dbReference>